<comment type="catalytic activity">
    <reaction evidence="14">
        <text>2-formamido-N(1)-(5-O-phospho-beta-D-ribosyl)acetamidine + ATP = 5-amino-1-(5-phospho-beta-D-ribosyl)imidazole + ADP + phosphate + H(+)</text>
        <dbReference type="Rhea" id="RHEA:23032"/>
        <dbReference type="ChEBI" id="CHEBI:15378"/>
        <dbReference type="ChEBI" id="CHEBI:30616"/>
        <dbReference type="ChEBI" id="CHEBI:43474"/>
        <dbReference type="ChEBI" id="CHEBI:137981"/>
        <dbReference type="ChEBI" id="CHEBI:147287"/>
        <dbReference type="ChEBI" id="CHEBI:456216"/>
        <dbReference type="EC" id="6.3.3.1"/>
    </reaction>
</comment>
<dbReference type="Gene3D" id="3.90.650.10">
    <property type="entry name" value="PurM-like C-terminal domain"/>
    <property type="match status" value="1"/>
</dbReference>
<evidence type="ECO:0000256" key="9">
    <source>
        <dbReference type="ARBA" id="ARBA00022755"/>
    </source>
</evidence>
<dbReference type="PANTHER" id="PTHR10520:SF12">
    <property type="entry name" value="TRIFUNCTIONAL PURINE BIOSYNTHETIC PROTEIN ADENOSINE-3"/>
    <property type="match status" value="1"/>
</dbReference>
<keyword evidence="9" id="KW-0658">Purine biosynthesis</keyword>
<dbReference type="EC" id="6.3.3.1" evidence="4"/>
<evidence type="ECO:0000256" key="12">
    <source>
        <dbReference type="ARBA" id="ARBA00032931"/>
    </source>
</evidence>
<evidence type="ECO:0000256" key="2">
    <source>
        <dbReference type="ARBA" id="ARBA00004686"/>
    </source>
</evidence>
<organism evidence="17">
    <name type="scientific">hydrothermal vent metagenome</name>
    <dbReference type="NCBI Taxonomy" id="652676"/>
    <lineage>
        <taxon>unclassified sequences</taxon>
        <taxon>metagenomes</taxon>
        <taxon>ecological metagenomes</taxon>
    </lineage>
</organism>
<dbReference type="UniPathway" id="UPA00074">
    <property type="reaction ID" value="UER00129"/>
</dbReference>
<comment type="similarity">
    <text evidence="3">Belongs to the AIR synthase family.</text>
</comment>
<dbReference type="PANTHER" id="PTHR10520">
    <property type="entry name" value="TRIFUNCTIONAL PURINE BIOSYNTHETIC PROTEIN ADENOSINE-3-RELATED"/>
    <property type="match status" value="1"/>
</dbReference>
<dbReference type="Pfam" id="PF00586">
    <property type="entry name" value="AIRS"/>
    <property type="match status" value="1"/>
</dbReference>
<evidence type="ECO:0000256" key="7">
    <source>
        <dbReference type="ARBA" id="ARBA00022598"/>
    </source>
</evidence>
<dbReference type="InterPro" id="IPR016188">
    <property type="entry name" value="PurM-like_N"/>
</dbReference>
<evidence type="ECO:0000313" key="17">
    <source>
        <dbReference type="EMBL" id="VAX25409.1"/>
    </source>
</evidence>
<evidence type="ECO:0000256" key="5">
    <source>
        <dbReference type="ARBA" id="ARBA00020367"/>
    </source>
</evidence>
<keyword evidence="10" id="KW-0067">ATP-binding</keyword>
<feature type="domain" description="PurM-like N-terminal" evidence="15">
    <location>
        <begin position="128"/>
        <end position="233"/>
    </location>
</feature>
<name>A0A3B1C5G9_9ZZZZ</name>
<evidence type="ECO:0000259" key="15">
    <source>
        <dbReference type="Pfam" id="PF00586"/>
    </source>
</evidence>
<dbReference type="Gene3D" id="3.30.1330.10">
    <property type="entry name" value="PurM-like, N-terminal domain"/>
    <property type="match status" value="1"/>
</dbReference>
<dbReference type="EMBL" id="UOGB01000329">
    <property type="protein sequence ID" value="VAX25409.1"/>
    <property type="molecule type" value="Genomic_DNA"/>
</dbReference>
<accession>A0A3B1C5G9</accession>
<dbReference type="GO" id="GO:0005829">
    <property type="term" value="C:cytosol"/>
    <property type="evidence" value="ECO:0007669"/>
    <property type="project" value="TreeGrafter"/>
</dbReference>
<dbReference type="CDD" id="cd02196">
    <property type="entry name" value="PurM"/>
    <property type="match status" value="1"/>
</dbReference>
<dbReference type="GO" id="GO:0004641">
    <property type="term" value="F:phosphoribosylformylglycinamidine cyclo-ligase activity"/>
    <property type="evidence" value="ECO:0007669"/>
    <property type="project" value="UniProtKB-EC"/>
</dbReference>
<evidence type="ECO:0000256" key="11">
    <source>
        <dbReference type="ARBA" id="ARBA00031908"/>
    </source>
</evidence>
<keyword evidence="8" id="KW-0547">Nucleotide-binding</keyword>
<dbReference type="FunFam" id="3.90.650.10:FF:000011">
    <property type="entry name" value="Phosphoribosylformylglycinamidine cyclo-ligase"/>
    <property type="match status" value="1"/>
</dbReference>
<evidence type="ECO:0000256" key="14">
    <source>
        <dbReference type="ARBA" id="ARBA00049057"/>
    </source>
</evidence>
<dbReference type="InterPro" id="IPR010918">
    <property type="entry name" value="PurM-like_C_dom"/>
</dbReference>
<evidence type="ECO:0000256" key="8">
    <source>
        <dbReference type="ARBA" id="ARBA00022741"/>
    </source>
</evidence>
<evidence type="ECO:0000256" key="3">
    <source>
        <dbReference type="ARBA" id="ARBA00010280"/>
    </source>
</evidence>
<evidence type="ECO:0000256" key="4">
    <source>
        <dbReference type="ARBA" id="ARBA00013047"/>
    </source>
</evidence>
<feature type="domain" description="PurM-like C-terminal" evidence="16">
    <location>
        <begin position="246"/>
        <end position="409"/>
    </location>
</feature>
<dbReference type="GO" id="GO:0005524">
    <property type="term" value="F:ATP binding"/>
    <property type="evidence" value="ECO:0007669"/>
    <property type="project" value="UniProtKB-KW"/>
</dbReference>
<dbReference type="Pfam" id="PF02769">
    <property type="entry name" value="AIRS_C"/>
    <property type="match status" value="1"/>
</dbReference>
<sequence length="414" mass="44719">MSWFLTRRREQIPASVWKHTLRTVFFRQRYKRPSHTFTAEIELLVVPLIIDAIGWIDLTKWNVIRGSLMNKKTTYKDAGVDIDAGMECLERIKSAAKSTHTSAVLSGLGTFGSLYDLKKILEDYKEPVLVQSVDGVGTKLMVANMTGRHASVGFDIVNHCCNDILCQGAKPLTFLDYIASESLKPAQIEALVSGMAVACLKAGVALVGGETAELPGTYSKGEYDLVGIITGVVEKSKIITGKDISPGDAIVGLASSGLHTNGYTLARKALFEKMGLNVSDTPPGIGRSVGDALMEPHRNYSNALWPMLQDHPVKGLAHITGGGLIDNIPRILPNNTDAVIEKGSWEIPPLFTMIQEGAGVPEGDMFRTFNMGIGMAIVTDSDTAESLKNALEKAGEKVFMIGSIEKGTGKVRLV</sequence>
<keyword evidence="6" id="KW-0963">Cytoplasm</keyword>
<evidence type="ECO:0000259" key="16">
    <source>
        <dbReference type="Pfam" id="PF02769"/>
    </source>
</evidence>
<comment type="pathway">
    <text evidence="2">Purine metabolism; IMP biosynthesis via de novo pathway; 5-amino-1-(5-phospho-D-ribosyl)imidazole from N(2)-formyl-N(1)-(5-phospho-D-ribosyl)glycinamide: step 2/2.</text>
</comment>
<dbReference type="SUPFAM" id="SSF56042">
    <property type="entry name" value="PurM C-terminal domain-like"/>
    <property type="match status" value="1"/>
</dbReference>
<evidence type="ECO:0000256" key="13">
    <source>
        <dbReference type="ARBA" id="ARBA00033093"/>
    </source>
</evidence>
<dbReference type="SUPFAM" id="SSF55326">
    <property type="entry name" value="PurM N-terminal domain-like"/>
    <property type="match status" value="1"/>
</dbReference>
<dbReference type="InterPro" id="IPR036676">
    <property type="entry name" value="PurM-like_C_sf"/>
</dbReference>
<dbReference type="AlphaFoldDB" id="A0A3B1C5G9"/>
<dbReference type="InterPro" id="IPR036921">
    <property type="entry name" value="PurM-like_N_sf"/>
</dbReference>
<protein>
    <recommendedName>
        <fullName evidence="5">Phosphoribosylformylglycinamidine cyclo-ligase</fullName>
        <ecNumber evidence="4">6.3.3.1</ecNumber>
    </recommendedName>
    <alternativeName>
        <fullName evidence="12">AIR synthase</fullName>
    </alternativeName>
    <alternativeName>
        <fullName evidence="13">AIRS</fullName>
    </alternativeName>
    <alternativeName>
        <fullName evidence="11">Phosphoribosyl-aminoimidazole synthetase</fullName>
    </alternativeName>
</protein>
<dbReference type="GO" id="GO:0046084">
    <property type="term" value="P:adenine biosynthetic process"/>
    <property type="evidence" value="ECO:0007669"/>
    <property type="project" value="TreeGrafter"/>
</dbReference>
<evidence type="ECO:0000256" key="6">
    <source>
        <dbReference type="ARBA" id="ARBA00022490"/>
    </source>
</evidence>
<comment type="subcellular location">
    <subcellularLocation>
        <location evidence="1">Cytoplasm</location>
    </subcellularLocation>
</comment>
<dbReference type="GO" id="GO:0004637">
    <property type="term" value="F:phosphoribosylamine-glycine ligase activity"/>
    <property type="evidence" value="ECO:0007669"/>
    <property type="project" value="TreeGrafter"/>
</dbReference>
<evidence type="ECO:0000256" key="10">
    <source>
        <dbReference type="ARBA" id="ARBA00022840"/>
    </source>
</evidence>
<proteinExistence type="inferred from homology"/>
<dbReference type="FunFam" id="3.30.1330.10:FF:000001">
    <property type="entry name" value="Phosphoribosylformylglycinamidine cyclo-ligase"/>
    <property type="match status" value="1"/>
</dbReference>
<keyword evidence="7 17" id="KW-0436">Ligase</keyword>
<gene>
    <name evidence="17" type="ORF">MNBD_NITROSPINAE03-1043</name>
</gene>
<dbReference type="NCBIfam" id="TIGR00878">
    <property type="entry name" value="purM"/>
    <property type="match status" value="1"/>
</dbReference>
<dbReference type="GO" id="GO:0006189">
    <property type="term" value="P:'de novo' IMP biosynthetic process"/>
    <property type="evidence" value="ECO:0007669"/>
    <property type="project" value="UniProtKB-UniPathway"/>
</dbReference>
<reference evidence="17" key="1">
    <citation type="submission" date="2018-06" db="EMBL/GenBank/DDBJ databases">
        <authorList>
            <person name="Zhirakovskaya E."/>
        </authorList>
    </citation>
    <scope>NUCLEOTIDE SEQUENCE</scope>
</reference>
<dbReference type="InterPro" id="IPR004733">
    <property type="entry name" value="PurM_cligase"/>
</dbReference>
<dbReference type="HAMAP" id="MF_00741">
    <property type="entry name" value="AIRS"/>
    <property type="match status" value="1"/>
</dbReference>
<evidence type="ECO:0000256" key="1">
    <source>
        <dbReference type="ARBA" id="ARBA00004496"/>
    </source>
</evidence>